<dbReference type="RefSeq" id="WP_162330782.1">
    <property type="nucleotide sequence ID" value="NZ_CP048113.1"/>
</dbReference>
<evidence type="ECO:0000256" key="4">
    <source>
        <dbReference type="ARBA" id="ARBA00023163"/>
    </source>
</evidence>
<dbReference type="InterPro" id="IPR014284">
    <property type="entry name" value="RNA_pol_sigma-70_dom"/>
</dbReference>
<dbReference type="Gene3D" id="1.10.10.10">
    <property type="entry name" value="Winged helix-like DNA-binding domain superfamily/Winged helix DNA-binding domain"/>
    <property type="match status" value="1"/>
</dbReference>
<feature type="domain" description="RNA polymerase sigma-70 region 2" evidence="5">
    <location>
        <begin position="3"/>
        <end position="65"/>
    </location>
</feature>
<evidence type="ECO:0000256" key="3">
    <source>
        <dbReference type="ARBA" id="ARBA00023082"/>
    </source>
</evidence>
<dbReference type="InterPro" id="IPR013325">
    <property type="entry name" value="RNA_pol_sigma_r2"/>
</dbReference>
<dbReference type="NCBIfam" id="TIGR02937">
    <property type="entry name" value="sigma70-ECF"/>
    <property type="match status" value="1"/>
</dbReference>
<dbReference type="InterPro" id="IPR007627">
    <property type="entry name" value="RNA_pol_sigma70_r2"/>
</dbReference>
<evidence type="ECO:0000313" key="8">
    <source>
        <dbReference type="Proteomes" id="UP000476411"/>
    </source>
</evidence>
<dbReference type="PANTHER" id="PTHR43133:SF46">
    <property type="entry name" value="RNA POLYMERASE SIGMA-70 FACTOR ECF SUBFAMILY"/>
    <property type="match status" value="1"/>
</dbReference>
<dbReference type="AlphaFoldDB" id="A0A6B9Z9Y3"/>
<evidence type="ECO:0000313" key="7">
    <source>
        <dbReference type="EMBL" id="QHS59080.1"/>
    </source>
</evidence>
<dbReference type="InterPro" id="IPR013324">
    <property type="entry name" value="RNA_pol_sigma_r3/r4-like"/>
</dbReference>
<keyword evidence="2" id="KW-0805">Transcription regulation</keyword>
<dbReference type="InterPro" id="IPR036388">
    <property type="entry name" value="WH-like_DNA-bd_sf"/>
</dbReference>
<protein>
    <submittedName>
        <fullName evidence="7">Sigma-70 family RNA polymerase sigma factor</fullName>
    </submittedName>
</protein>
<dbReference type="Pfam" id="PF08281">
    <property type="entry name" value="Sigma70_r4_2"/>
    <property type="match status" value="1"/>
</dbReference>
<accession>A0A6B9Z9Y3</accession>
<sequence>MELYNAYYQPLYTFGFRVHNNSQVVKDCIHEVFCELWSARATLPLVQQPRAYLFTYLKRKILKEVKVLSINAEEISDVQHGAEQSYEDMLVNAEQDAETAFKLRHFMSQLSATQQAILRLKYYENFTYEQIAAQLSLQPRTIYNKLHEALKIMRKCLRTLLAPMIFLFS</sequence>
<evidence type="ECO:0000259" key="6">
    <source>
        <dbReference type="Pfam" id="PF08281"/>
    </source>
</evidence>
<dbReference type="GO" id="GO:0003677">
    <property type="term" value="F:DNA binding"/>
    <property type="evidence" value="ECO:0007669"/>
    <property type="project" value="InterPro"/>
</dbReference>
<keyword evidence="4" id="KW-0804">Transcription</keyword>
<name>A0A6B9Z9Y3_9BACT</name>
<evidence type="ECO:0000256" key="2">
    <source>
        <dbReference type="ARBA" id="ARBA00023015"/>
    </source>
</evidence>
<dbReference type="CDD" id="cd06171">
    <property type="entry name" value="Sigma70_r4"/>
    <property type="match status" value="1"/>
</dbReference>
<dbReference type="Proteomes" id="UP000476411">
    <property type="component" value="Chromosome"/>
</dbReference>
<dbReference type="PANTHER" id="PTHR43133">
    <property type="entry name" value="RNA POLYMERASE ECF-TYPE SIGMA FACTO"/>
    <property type="match status" value="1"/>
</dbReference>
<dbReference type="SUPFAM" id="SSF88659">
    <property type="entry name" value="Sigma3 and sigma4 domains of RNA polymerase sigma factors"/>
    <property type="match status" value="1"/>
</dbReference>
<dbReference type="EMBL" id="CP048113">
    <property type="protein sequence ID" value="QHS59080.1"/>
    <property type="molecule type" value="Genomic_DNA"/>
</dbReference>
<dbReference type="GO" id="GO:0016987">
    <property type="term" value="F:sigma factor activity"/>
    <property type="evidence" value="ECO:0007669"/>
    <property type="project" value="UniProtKB-KW"/>
</dbReference>
<comment type="similarity">
    <text evidence="1">Belongs to the sigma-70 factor family. ECF subfamily.</text>
</comment>
<feature type="domain" description="RNA polymerase sigma factor 70 region 4 type 2" evidence="6">
    <location>
        <begin position="102"/>
        <end position="151"/>
    </location>
</feature>
<dbReference type="GO" id="GO:0006352">
    <property type="term" value="P:DNA-templated transcription initiation"/>
    <property type="evidence" value="ECO:0007669"/>
    <property type="project" value="InterPro"/>
</dbReference>
<evidence type="ECO:0000256" key="1">
    <source>
        <dbReference type="ARBA" id="ARBA00010641"/>
    </source>
</evidence>
<dbReference type="InterPro" id="IPR039425">
    <property type="entry name" value="RNA_pol_sigma-70-like"/>
</dbReference>
<dbReference type="KEGG" id="chih:GWR21_05565"/>
<dbReference type="Pfam" id="PF04542">
    <property type="entry name" value="Sigma70_r2"/>
    <property type="match status" value="1"/>
</dbReference>
<keyword evidence="3" id="KW-0731">Sigma factor</keyword>
<gene>
    <name evidence="7" type="ORF">GWR21_05565</name>
</gene>
<dbReference type="Gene3D" id="1.10.1740.10">
    <property type="match status" value="1"/>
</dbReference>
<reference evidence="7 8" key="1">
    <citation type="submission" date="2020-01" db="EMBL/GenBank/DDBJ databases">
        <title>Complete genome sequence of Chitinophaga sp. H33E-04 isolated from quinoa roots.</title>
        <authorList>
            <person name="Weon H.-Y."/>
            <person name="Lee S.A."/>
        </authorList>
    </citation>
    <scope>NUCLEOTIDE SEQUENCE [LARGE SCALE GENOMIC DNA]</scope>
    <source>
        <strain evidence="7 8">H33E-04</strain>
    </source>
</reference>
<dbReference type="InterPro" id="IPR013249">
    <property type="entry name" value="RNA_pol_sigma70_r4_t2"/>
</dbReference>
<proteinExistence type="inferred from homology"/>
<organism evidence="7 8">
    <name type="scientific">Chitinophaga agri</name>
    <dbReference type="NCBI Taxonomy" id="2703787"/>
    <lineage>
        <taxon>Bacteria</taxon>
        <taxon>Pseudomonadati</taxon>
        <taxon>Bacteroidota</taxon>
        <taxon>Chitinophagia</taxon>
        <taxon>Chitinophagales</taxon>
        <taxon>Chitinophagaceae</taxon>
        <taxon>Chitinophaga</taxon>
    </lineage>
</organism>
<keyword evidence="8" id="KW-1185">Reference proteome</keyword>
<dbReference type="SUPFAM" id="SSF88946">
    <property type="entry name" value="Sigma2 domain of RNA polymerase sigma factors"/>
    <property type="match status" value="1"/>
</dbReference>
<evidence type="ECO:0000259" key="5">
    <source>
        <dbReference type="Pfam" id="PF04542"/>
    </source>
</evidence>